<reference evidence="17" key="3">
    <citation type="submission" date="2025-09" db="UniProtKB">
        <authorList>
            <consortium name="Ensembl"/>
        </authorList>
    </citation>
    <scope>IDENTIFICATION</scope>
</reference>
<dbReference type="InterPro" id="IPR008936">
    <property type="entry name" value="Rho_GTPase_activation_prot"/>
</dbReference>
<feature type="domain" description="START" evidence="16">
    <location>
        <begin position="922"/>
        <end position="1090"/>
    </location>
</feature>
<dbReference type="AlphaFoldDB" id="A0A8C5EIZ8"/>
<dbReference type="CDD" id="cd09592">
    <property type="entry name" value="SAM_DLC2"/>
    <property type="match status" value="1"/>
</dbReference>
<evidence type="ECO:0000256" key="7">
    <source>
        <dbReference type="ARBA" id="ARBA00022677"/>
    </source>
</evidence>
<organism evidence="17 18">
    <name type="scientific">Gouania willdenowi</name>
    <name type="common">Blunt-snouted clingfish</name>
    <name type="synonym">Lepadogaster willdenowi</name>
    <dbReference type="NCBI Taxonomy" id="441366"/>
    <lineage>
        <taxon>Eukaryota</taxon>
        <taxon>Metazoa</taxon>
        <taxon>Chordata</taxon>
        <taxon>Craniata</taxon>
        <taxon>Vertebrata</taxon>
        <taxon>Euteleostomi</taxon>
        <taxon>Actinopterygii</taxon>
        <taxon>Neopterygii</taxon>
        <taxon>Teleostei</taxon>
        <taxon>Neoteleostei</taxon>
        <taxon>Acanthomorphata</taxon>
        <taxon>Ovalentaria</taxon>
        <taxon>Blenniimorphae</taxon>
        <taxon>Blenniiformes</taxon>
        <taxon>Gobiesocoidei</taxon>
        <taxon>Gobiesocidae</taxon>
        <taxon>Gobiesocinae</taxon>
        <taxon>Gouania</taxon>
    </lineage>
</organism>
<proteinExistence type="predicted"/>
<feature type="compositionally biased region" description="Low complexity" evidence="14">
    <location>
        <begin position="326"/>
        <end position="345"/>
    </location>
</feature>
<feature type="domain" description="Rho-GAP" evidence="15">
    <location>
        <begin position="670"/>
        <end position="876"/>
    </location>
</feature>
<dbReference type="GO" id="GO:0005811">
    <property type="term" value="C:lipid droplet"/>
    <property type="evidence" value="ECO:0007669"/>
    <property type="project" value="UniProtKB-SubCell"/>
</dbReference>
<feature type="region of interest" description="Disordered" evidence="14">
    <location>
        <begin position="314"/>
        <end position="351"/>
    </location>
</feature>
<dbReference type="PANTHER" id="PTHR12659:SF6">
    <property type="entry name" value="STAR-RELATED LIPID TRANSFER PROTEIN 13"/>
    <property type="match status" value="1"/>
</dbReference>
<feature type="region of interest" description="Disordered" evidence="14">
    <location>
        <begin position="167"/>
        <end position="230"/>
    </location>
</feature>
<evidence type="ECO:0000256" key="13">
    <source>
        <dbReference type="ARBA" id="ARBA00076865"/>
    </source>
</evidence>
<comment type="subunit">
    <text evidence="11">Homodimer. Interacts with TAX1BP1.</text>
</comment>
<gene>
    <name evidence="17" type="primary">stard13b</name>
</gene>
<feature type="compositionally biased region" description="Polar residues" evidence="14">
    <location>
        <begin position="178"/>
        <end position="188"/>
    </location>
</feature>
<dbReference type="Gene3D" id="3.30.530.20">
    <property type="match status" value="1"/>
</dbReference>
<dbReference type="FunFam" id="3.30.530.20:FF:000009">
    <property type="entry name" value="StAR related lipid transfer domain containing 13"/>
    <property type="match status" value="1"/>
</dbReference>
<keyword evidence="18" id="KW-1185">Reference proteome</keyword>
<keyword evidence="5" id="KW-0963">Cytoplasm</keyword>
<dbReference type="InterPro" id="IPR001660">
    <property type="entry name" value="SAM"/>
</dbReference>
<dbReference type="InterPro" id="IPR013761">
    <property type="entry name" value="SAM/pointed_sf"/>
</dbReference>
<feature type="region of interest" description="Disordered" evidence="14">
    <location>
        <begin position="540"/>
        <end position="576"/>
    </location>
</feature>
<keyword evidence="6" id="KW-0597">Phosphoprotein</keyword>
<evidence type="ECO:0000256" key="1">
    <source>
        <dbReference type="ARBA" id="ARBA00004346"/>
    </source>
</evidence>
<dbReference type="SUPFAM" id="SSF47769">
    <property type="entry name" value="SAM/Pointed domain"/>
    <property type="match status" value="1"/>
</dbReference>
<dbReference type="Gene3D" id="1.10.287.2070">
    <property type="match status" value="1"/>
</dbReference>
<dbReference type="InterPro" id="IPR002913">
    <property type="entry name" value="START_lipid-bd_dom"/>
</dbReference>
<dbReference type="SMART" id="SM00234">
    <property type="entry name" value="START"/>
    <property type="match status" value="1"/>
</dbReference>
<keyword evidence="8" id="KW-0007">Acetylation</keyword>
<dbReference type="Pfam" id="PF00620">
    <property type="entry name" value="RhoGAP"/>
    <property type="match status" value="1"/>
</dbReference>
<comment type="subcellular location">
    <subcellularLocation>
        <location evidence="2">Cytoplasm</location>
    </subcellularLocation>
    <subcellularLocation>
        <location evidence="3">Lipid droplet</location>
    </subcellularLocation>
    <subcellularLocation>
        <location evidence="1">Mitochondrion membrane</location>
        <topology evidence="1">Peripheral membrane protein</topology>
        <orientation evidence="1">Cytoplasmic side</orientation>
    </subcellularLocation>
</comment>
<dbReference type="GO" id="GO:0008289">
    <property type="term" value="F:lipid binding"/>
    <property type="evidence" value="ECO:0007669"/>
    <property type="project" value="InterPro"/>
</dbReference>
<evidence type="ECO:0000256" key="14">
    <source>
        <dbReference type="SAM" id="MobiDB-lite"/>
    </source>
</evidence>
<evidence type="ECO:0000256" key="12">
    <source>
        <dbReference type="ARBA" id="ARBA00067490"/>
    </source>
</evidence>
<feature type="compositionally biased region" description="Low complexity" evidence="14">
    <location>
        <begin position="193"/>
        <end position="203"/>
    </location>
</feature>
<dbReference type="CDD" id="cd04375">
    <property type="entry name" value="RhoGAP_DLC1"/>
    <property type="match status" value="1"/>
</dbReference>
<dbReference type="FunFam" id="1.10.555.10:FF:000007">
    <property type="entry name" value="rho GTPase-activating protein 7 isoform X2"/>
    <property type="match status" value="1"/>
</dbReference>
<dbReference type="SMART" id="SM00324">
    <property type="entry name" value="RhoGAP"/>
    <property type="match status" value="1"/>
</dbReference>
<name>A0A8C5EIZ8_GOUWI</name>
<dbReference type="Proteomes" id="UP000694680">
    <property type="component" value="Chromosome 13"/>
</dbReference>
<evidence type="ECO:0000256" key="8">
    <source>
        <dbReference type="ARBA" id="ARBA00022990"/>
    </source>
</evidence>
<evidence type="ECO:0000256" key="11">
    <source>
        <dbReference type="ARBA" id="ARBA00065039"/>
    </source>
</evidence>
<reference evidence="17" key="1">
    <citation type="submission" date="2020-06" db="EMBL/GenBank/DDBJ databases">
        <authorList>
            <consortium name="Wellcome Sanger Institute Data Sharing"/>
        </authorList>
    </citation>
    <scope>NUCLEOTIDE SEQUENCE [LARGE SCALE GENOMIC DNA]</scope>
</reference>
<dbReference type="PROSITE" id="PS50238">
    <property type="entry name" value="RHOGAP"/>
    <property type="match status" value="1"/>
</dbReference>
<keyword evidence="10" id="KW-0472">Membrane</keyword>
<dbReference type="FunFam" id="1.10.287.2070:FF:000001">
    <property type="entry name" value="StAR-related lipid transfer domain-containing 13"/>
    <property type="match status" value="1"/>
</dbReference>
<dbReference type="SMART" id="SM00454">
    <property type="entry name" value="SAM"/>
    <property type="match status" value="1"/>
</dbReference>
<keyword evidence="4" id="KW-0343">GTPase activation</keyword>
<protein>
    <recommendedName>
        <fullName evidence="12">StAR-related lipid transfer protein 13</fullName>
    </recommendedName>
    <alternativeName>
        <fullName evidence="13">START domain-containing protein 13</fullName>
    </alternativeName>
</protein>
<dbReference type="Pfam" id="PF01852">
    <property type="entry name" value="START"/>
    <property type="match status" value="1"/>
</dbReference>
<dbReference type="GO" id="GO:0007165">
    <property type="term" value="P:signal transduction"/>
    <property type="evidence" value="ECO:0007669"/>
    <property type="project" value="InterPro"/>
</dbReference>
<dbReference type="Ensembl" id="ENSGWIT00000023539.1">
    <property type="protein sequence ID" value="ENSGWIP00000021458.1"/>
    <property type="gene ID" value="ENSGWIG00000011534.1"/>
</dbReference>
<sequence length="1121" mass="126268">MFRELPESTGSECLGSMTPETQDIYLRMDHHRRRSGYRLGRIIARQQLLKKISGEIEAKEACEWLRAAGFPQYAQLFEDSQFPIDITPVKRDHDFLDKDLVEPLCRRLNTLNKCASMKLDVNLPKKRSEDSDEEDLFAISDKWTFEWSSRRWSRLQDIDCLLGTHSDGHTSRGRVPLRTTTSSESVLTDLSEPEVSSLHSESSGGSGHRGLSTEDSDCSNRTCSDSAAMPDLTSLTMPHISKEFAHYSSMAEKHGKSGRIRAKDFLKRMETLSSRGTVGRGRKSLVISSPVLLQQEAQALKTLKCVDIINGDGGTPETPSSKVDPSHCSSEGSSHSSGSTVSTPSMKERKIHRADYKRSGMYLEDIDIFSGFQAHNVAEHNRRNEFCSYEDLVVHIPKDHKPGTFPKALSIESLSPTNGTSINWHTSSVHLDSPVISCRQEPRSVTQCCSRGSRISVYDNVPGSHLYASTGDLIDLEKEDLFPHLDDILLHVNGLQQIVDHWSKNVLPGGEGLAQVQGEKEVTGGLQSSSQITLNFEGNSVTESQISPSEGDRDKVSLTETESTRLRERRDSGVGASLTRPNRLRWPSFQISNRLSHSVASLQITNQSAAQLSLLQKFSLLRLTAIMEKYSLSNKHGWTCCCVDIISRSVPKFMKRMKVPDYKDKNVFGVPLIVHVQRSGQPLPLGLQQALRYLRSQCLDQVGLFRKSGVKSRIQALRQMNESSPDNVNYEEQSAYDVADMVKQFFRDLPEPLLTSKLGETFLHIYQYVPKDQRLQAVQAAIMLMSDENREVLQTLLCFLSDVTSSVEENQMTPINIAVCLAPSLFHLNILKKDNLSPRAMQKKYATGRPDQKDLNENLAATQGLAHMIIECNRLFEIPHEMVSQSRNSYVEADMHAPTIHELCKQLDDDDGTYQTHMEGRLQNLLKEAREKSKHWVSCSSSDNTELYYNKVGDGNPLRRWRISVEVEAPPSVVLNRVLRERHLWDMDLLQWKVCETLDKQTEVFQYVLNRMPPHPSRDFVVLRSWRTDLPKGACSLVSVSIEHEDSSSVKGVRAIVLESNYLLEPCGSGKSRLTHICRVDLKGRTPDWYNKAFGHLCATEAARIRNSFQPLITDGPETKI</sequence>
<reference evidence="17" key="2">
    <citation type="submission" date="2025-08" db="UniProtKB">
        <authorList>
            <consortium name="Ensembl"/>
        </authorList>
    </citation>
    <scope>IDENTIFICATION</scope>
</reference>
<evidence type="ECO:0000256" key="4">
    <source>
        <dbReference type="ARBA" id="ARBA00022468"/>
    </source>
</evidence>
<evidence type="ECO:0000259" key="15">
    <source>
        <dbReference type="PROSITE" id="PS50238"/>
    </source>
</evidence>
<evidence type="ECO:0000256" key="2">
    <source>
        <dbReference type="ARBA" id="ARBA00004496"/>
    </source>
</evidence>
<evidence type="ECO:0000256" key="5">
    <source>
        <dbReference type="ARBA" id="ARBA00022490"/>
    </source>
</evidence>
<evidence type="ECO:0000313" key="18">
    <source>
        <dbReference type="Proteomes" id="UP000694680"/>
    </source>
</evidence>
<dbReference type="InterPro" id="IPR000198">
    <property type="entry name" value="RhoGAP_dom"/>
</dbReference>
<accession>A0A8C5EIZ8</accession>
<keyword evidence="9" id="KW-0496">Mitochondrion</keyword>
<evidence type="ECO:0000313" key="17">
    <source>
        <dbReference type="Ensembl" id="ENSGWIP00000021458.1"/>
    </source>
</evidence>
<dbReference type="InterPro" id="IPR023393">
    <property type="entry name" value="START-like_dom_sf"/>
</dbReference>
<evidence type="ECO:0000259" key="16">
    <source>
        <dbReference type="PROSITE" id="PS50848"/>
    </source>
</evidence>
<dbReference type="SUPFAM" id="SSF55961">
    <property type="entry name" value="Bet v1-like"/>
    <property type="match status" value="1"/>
</dbReference>
<evidence type="ECO:0000256" key="9">
    <source>
        <dbReference type="ARBA" id="ARBA00023128"/>
    </source>
</evidence>
<dbReference type="GO" id="GO:0035023">
    <property type="term" value="P:regulation of Rho protein signal transduction"/>
    <property type="evidence" value="ECO:0007669"/>
    <property type="project" value="TreeGrafter"/>
</dbReference>
<dbReference type="Pfam" id="PF07647">
    <property type="entry name" value="SAM_2"/>
    <property type="match status" value="1"/>
</dbReference>
<dbReference type="PANTHER" id="PTHR12659">
    <property type="entry name" value="RHO-TYPE GTPASE ACTIVATING PROTEIN"/>
    <property type="match status" value="1"/>
</dbReference>
<dbReference type="GO" id="GO:0005096">
    <property type="term" value="F:GTPase activator activity"/>
    <property type="evidence" value="ECO:0007669"/>
    <property type="project" value="UniProtKB-KW"/>
</dbReference>
<dbReference type="GO" id="GO:0031966">
    <property type="term" value="C:mitochondrial membrane"/>
    <property type="evidence" value="ECO:0007669"/>
    <property type="project" value="UniProtKB-SubCell"/>
</dbReference>
<feature type="compositionally biased region" description="Basic and acidic residues" evidence="14">
    <location>
        <begin position="550"/>
        <end position="572"/>
    </location>
</feature>
<dbReference type="SUPFAM" id="SSF48350">
    <property type="entry name" value="GTPase activation domain, GAP"/>
    <property type="match status" value="1"/>
</dbReference>
<evidence type="ECO:0000256" key="6">
    <source>
        <dbReference type="ARBA" id="ARBA00022553"/>
    </source>
</evidence>
<dbReference type="PROSITE" id="PS50848">
    <property type="entry name" value="START"/>
    <property type="match status" value="1"/>
</dbReference>
<keyword evidence="7" id="KW-0551">Lipid droplet</keyword>
<evidence type="ECO:0000256" key="3">
    <source>
        <dbReference type="ARBA" id="ARBA00004502"/>
    </source>
</evidence>
<dbReference type="GO" id="GO:0030036">
    <property type="term" value="P:actin cytoskeleton organization"/>
    <property type="evidence" value="ECO:0007669"/>
    <property type="project" value="TreeGrafter"/>
</dbReference>
<dbReference type="Gene3D" id="1.10.555.10">
    <property type="entry name" value="Rho GTPase activation protein"/>
    <property type="match status" value="1"/>
</dbReference>
<evidence type="ECO:0000256" key="10">
    <source>
        <dbReference type="ARBA" id="ARBA00023136"/>
    </source>
</evidence>